<protein>
    <submittedName>
        <fullName evidence="1">Uncharacterized protein</fullName>
    </submittedName>
</protein>
<dbReference type="AlphaFoldDB" id="A0A1Y2C7C1"/>
<gene>
    <name evidence="1" type="ORF">BCR33DRAFT_289977</name>
</gene>
<evidence type="ECO:0000313" key="2">
    <source>
        <dbReference type="Proteomes" id="UP000193642"/>
    </source>
</evidence>
<name>A0A1Y2C7C1_9FUNG</name>
<reference evidence="1 2" key="1">
    <citation type="submission" date="2016-07" db="EMBL/GenBank/DDBJ databases">
        <title>Pervasive Adenine N6-methylation of Active Genes in Fungi.</title>
        <authorList>
            <consortium name="DOE Joint Genome Institute"/>
            <person name="Mondo S.J."/>
            <person name="Dannebaum R.O."/>
            <person name="Kuo R.C."/>
            <person name="Labutti K."/>
            <person name="Haridas S."/>
            <person name="Kuo A."/>
            <person name="Salamov A."/>
            <person name="Ahrendt S.R."/>
            <person name="Lipzen A."/>
            <person name="Sullivan W."/>
            <person name="Andreopoulos W.B."/>
            <person name="Clum A."/>
            <person name="Lindquist E."/>
            <person name="Daum C."/>
            <person name="Ramamoorthy G.K."/>
            <person name="Gryganskyi A."/>
            <person name="Culley D."/>
            <person name="Magnuson J.K."/>
            <person name="James T.Y."/>
            <person name="O'Malley M.A."/>
            <person name="Stajich J.E."/>
            <person name="Spatafora J.W."/>
            <person name="Visel A."/>
            <person name="Grigoriev I.V."/>
        </authorList>
    </citation>
    <scope>NUCLEOTIDE SEQUENCE [LARGE SCALE GENOMIC DNA]</scope>
    <source>
        <strain evidence="1 2">JEL800</strain>
    </source>
</reference>
<sequence>MAQYLSSDKSYSNHLMLWYAKEAELPVEGVKKRLRKKTRPSPSVGVVKSDNSLTNLTTFRLRRVASYLRAVPVNLRHQYLLKLMVRVY</sequence>
<organism evidence="1 2">
    <name type="scientific">Rhizoclosmatium globosum</name>
    <dbReference type="NCBI Taxonomy" id="329046"/>
    <lineage>
        <taxon>Eukaryota</taxon>
        <taxon>Fungi</taxon>
        <taxon>Fungi incertae sedis</taxon>
        <taxon>Chytridiomycota</taxon>
        <taxon>Chytridiomycota incertae sedis</taxon>
        <taxon>Chytridiomycetes</taxon>
        <taxon>Chytridiales</taxon>
        <taxon>Chytriomycetaceae</taxon>
        <taxon>Rhizoclosmatium</taxon>
    </lineage>
</organism>
<evidence type="ECO:0000313" key="1">
    <source>
        <dbReference type="EMBL" id="ORY42930.1"/>
    </source>
</evidence>
<accession>A0A1Y2C7C1</accession>
<comment type="caution">
    <text evidence="1">The sequence shown here is derived from an EMBL/GenBank/DDBJ whole genome shotgun (WGS) entry which is preliminary data.</text>
</comment>
<dbReference type="EMBL" id="MCGO01000027">
    <property type="protein sequence ID" value="ORY42930.1"/>
    <property type="molecule type" value="Genomic_DNA"/>
</dbReference>
<proteinExistence type="predicted"/>
<dbReference type="Proteomes" id="UP000193642">
    <property type="component" value="Unassembled WGS sequence"/>
</dbReference>
<keyword evidence="2" id="KW-1185">Reference proteome</keyword>